<gene>
    <name evidence="1" type="ORF">CLAU1311_LOCUS3305</name>
</gene>
<evidence type="ECO:0000313" key="1">
    <source>
        <dbReference type="EMBL" id="CAE0016951.1"/>
    </source>
</evidence>
<sequence>MGKTSRRPSGSEVRSSTGMQTKWDFYHWNETETNHEGESLRACMDRYGVGGWYSTERDMVAALVYKTAAKTAANSWLLGIKHLNGKQETARMYEGDYHLSLATPLGAHITSLLAEREFVEV</sequence>
<dbReference type="AlphaFoldDB" id="A0A7S2Z1P9"/>
<accession>A0A7S2Z1P9</accession>
<name>A0A7S2Z1P9_9CHLO</name>
<dbReference type="EMBL" id="HBHU01005124">
    <property type="protein sequence ID" value="CAE0016951.1"/>
    <property type="molecule type" value="Transcribed_RNA"/>
</dbReference>
<organism evidence="1">
    <name type="scientific">Chloropicon laureae</name>
    <dbReference type="NCBI Taxonomy" id="464258"/>
    <lineage>
        <taxon>Eukaryota</taxon>
        <taxon>Viridiplantae</taxon>
        <taxon>Chlorophyta</taxon>
        <taxon>Chloropicophyceae</taxon>
        <taxon>Chloropicales</taxon>
        <taxon>Chloropicaceae</taxon>
        <taxon>Chloropicon</taxon>
    </lineage>
</organism>
<proteinExistence type="predicted"/>
<reference evidence="1" key="1">
    <citation type="submission" date="2021-01" db="EMBL/GenBank/DDBJ databases">
        <authorList>
            <person name="Corre E."/>
            <person name="Pelletier E."/>
            <person name="Niang G."/>
            <person name="Scheremetjew M."/>
            <person name="Finn R."/>
            <person name="Kale V."/>
            <person name="Holt S."/>
            <person name="Cochrane G."/>
            <person name="Meng A."/>
            <person name="Brown T."/>
            <person name="Cohen L."/>
        </authorList>
    </citation>
    <scope>NUCLEOTIDE SEQUENCE</scope>
    <source>
        <strain evidence="1">RCC856</strain>
    </source>
</reference>
<protein>
    <submittedName>
        <fullName evidence="1">Uncharacterized protein</fullName>
    </submittedName>
</protein>